<evidence type="ECO:0000256" key="17">
    <source>
        <dbReference type="SAM" id="SignalP"/>
    </source>
</evidence>
<accession>A0A840KIQ8</accession>
<dbReference type="Proteomes" id="UP000592180">
    <property type="component" value="Unassembled WGS sequence"/>
</dbReference>
<dbReference type="AlphaFoldDB" id="A0A840KIQ8"/>
<evidence type="ECO:0000256" key="1">
    <source>
        <dbReference type="ARBA" id="ARBA00001593"/>
    </source>
</evidence>
<evidence type="ECO:0000256" key="7">
    <source>
        <dbReference type="ARBA" id="ARBA00022741"/>
    </source>
</evidence>
<feature type="domain" description="Guanylate cyclase" evidence="18">
    <location>
        <begin position="469"/>
        <end position="600"/>
    </location>
</feature>
<evidence type="ECO:0000256" key="8">
    <source>
        <dbReference type="ARBA" id="ARBA00022840"/>
    </source>
</evidence>
<comment type="subcellular location">
    <subcellularLocation>
        <location evidence="3">Membrane</location>
        <topology evidence="3">Multi-pass membrane protein</topology>
    </subcellularLocation>
</comment>
<dbReference type="SMART" id="SM00028">
    <property type="entry name" value="TPR"/>
    <property type="match status" value="7"/>
</dbReference>
<dbReference type="InterPro" id="IPR001054">
    <property type="entry name" value="A/G_cyclase"/>
</dbReference>
<protein>
    <recommendedName>
        <fullName evidence="4">adenylate cyclase</fullName>
        <ecNumber evidence="4">4.6.1.1</ecNumber>
    </recommendedName>
</protein>
<gene>
    <name evidence="19" type="ORF">HNP38_002684</name>
</gene>
<evidence type="ECO:0000256" key="10">
    <source>
        <dbReference type="ARBA" id="ARBA00022989"/>
    </source>
</evidence>
<feature type="repeat" description="TPR" evidence="14">
    <location>
        <begin position="240"/>
        <end position="273"/>
    </location>
</feature>
<feature type="signal peptide" evidence="17">
    <location>
        <begin position="1"/>
        <end position="20"/>
    </location>
</feature>
<dbReference type="SMART" id="SM00044">
    <property type="entry name" value="CYCc"/>
    <property type="match status" value="1"/>
</dbReference>
<evidence type="ECO:0000256" key="4">
    <source>
        <dbReference type="ARBA" id="ARBA00012201"/>
    </source>
</evidence>
<dbReference type="GO" id="GO:0007189">
    <property type="term" value="P:adenylate cyclase-activating G protein-coupled receptor signaling pathway"/>
    <property type="evidence" value="ECO:0007669"/>
    <property type="project" value="TreeGrafter"/>
</dbReference>
<evidence type="ECO:0000259" key="18">
    <source>
        <dbReference type="PROSITE" id="PS50125"/>
    </source>
</evidence>
<dbReference type="RefSeq" id="WP_184190238.1">
    <property type="nucleotide sequence ID" value="NZ_JACHLE010000003.1"/>
</dbReference>
<evidence type="ECO:0000313" key="20">
    <source>
        <dbReference type="Proteomes" id="UP000592180"/>
    </source>
</evidence>
<evidence type="ECO:0000256" key="11">
    <source>
        <dbReference type="ARBA" id="ARBA00022998"/>
    </source>
</evidence>
<evidence type="ECO:0000256" key="9">
    <source>
        <dbReference type="ARBA" id="ARBA00022842"/>
    </source>
</evidence>
<keyword evidence="8" id="KW-0067">ATP-binding</keyword>
<dbReference type="SUPFAM" id="SSF55073">
    <property type="entry name" value="Nucleotide cyclase"/>
    <property type="match status" value="1"/>
</dbReference>
<dbReference type="GO" id="GO:0035556">
    <property type="term" value="P:intracellular signal transduction"/>
    <property type="evidence" value="ECO:0007669"/>
    <property type="project" value="InterPro"/>
</dbReference>
<evidence type="ECO:0000256" key="6">
    <source>
        <dbReference type="ARBA" id="ARBA00022723"/>
    </source>
</evidence>
<keyword evidence="5 16" id="KW-0812">Transmembrane</keyword>
<dbReference type="PROSITE" id="PS50125">
    <property type="entry name" value="GUANYLATE_CYCLASE_2"/>
    <property type="match status" value="1"/>
</dbReference>
<organism evidence="19 20">
    <name type="scientific">Chryseobacterium defluvii</name>
    <dbReference type="NCBI Taxonomy" id="160396"/>
    <lineage>
        <taxon>Bacteria</taxon>
        <taxon>Pseudomonadati</taxon>
        <taxon>Bacteroidota</taxon>
        <taxon>Flavobacteriia</taxon>
        <taxon>Flavobacteriales</taxon>
        <taxon>Weeksellaceae</taxon>
        <taxon>Chryseobacterium group</taxon>
        <taxon>Chryseobacterium</taxon>
    </lineage>
</organism>
<feature type="chain" id="PRO_5032528415" description="adenylate cyclase" evidence="17">
    <location>
        <begin position="21"/>
        <end position="664"/>
    </location>
</feature>
<dbReference type="PROSITE" id="PS50005">
    <property type="entry name" value="TPR"/>
    <property type="match status" value="5"/>
</dbReference>
<dbReference type="InterPro" id="IPR019734">
    <property type="entry name" value="TPR_rpt"/>
</dbReference>
<evidence type="ECO:0000256" key="12">
    <source>
        <dbReference type="ARBA" id="ARBA00023136"/>
    </source>
</evidence>
<dbReference type="Gene3D" id="3.30.70.1230">
    <property type="entry name" value="Nucleotide cyclase"/>
    <property type="match status" value="1"/>
</dbReference>
<keyword evidence="6" id="KW-0479">Metal-binding</keyword>
<dbReference type="Pfam" id="PF13181">
    <property type="entry name" value="TPR_8"/>
    <property type="match status" value="1"/>
</dbReference>
<feature type="repeat" description="TPR" evidence="14">
    <location>
        <begin position="120"/>
        <end position="153"/>
    </location>
</feature>
<dbReference type="Pfam" id="PF00211">
    <property type="entry name" value="Guanylate_cyc"/>
    <property type="match status" value="1"/>
</dbReference>
<evidence type="ECO:0000313" key="19">
    <source>
        <dbReference type="EMBL" id="MBB4807380.1"/>
    </source>
</evidence>
<feature type="transmembrane region" description="Helical" evidence="16">
    <location>
        <begin position="402"/>
        <end position="423"/>
    </location>
</feature>
<dbReference type="GO" id="GO:0004016">
    <property type="term" value="F:adenylate cyclase activity"/>
    <property type="evidence" value="ECO:0007669"/>
    <property type="project" value="UniProtKB-EC"/>
</dbReference>
<sequence length="664" mass="75568">MKILFFLFLFLNGIGGSTYAQTKLKGNNTILKEHSDKRDADSLLELGIRNQDSGNFPQSLSFFEQSLKLYQSMGKIRNIGDCYSYIATTYYYQGDYSKALSFFQKSMETYKKAGHKRGIASILNNMGGVYYYLGNYPKALELYKQAIVFQEEAGDEKIIAATTQNIGGIYSKVKDYPNAMKYYNKAYSIYKKLNDIKAVAQSLNAIGFVYIKQDNYQKALESLNQALAIADKENDRQIKIEVMSNLGELFYNHSDFEKALSYYNLCLKYSEEISSLQYESDSQVAIGSTLHQLGKYREAINKCQKGLKIAEKLGAVSGKKDACACLYKSYKALGNNKQALEYYEKEHIFEDSLQSEETSNRMMNMEFQKQQLVDSIAYVKKDHIVQLRHKEEVQKKEKQKNMIMVSLGFILILAGGLWSRLNFVKKSREALRIEKDRSEELLLNILPEEIAEELKEKGSVNARNFNLVSILFTDFKSFTQTAEKMSPQSLVQEINICFKAFDLISEKYQIEKIKTIGDSYMAAGGIPNPDENSLKNIVLAGLEMQEFMDKRKTENLETQIPAFEMRLGIHAGPIVAGIVGVKKFQYDVWGDTVNTASRIESNGIVGKVNISESLYNLIKDEECFAFEYRGSIQAKGKGEIEMYFVEKNTSYLMNNPVRSEAITV</sequence>
<keyword evidence="14" id="KW-0802">TPR repeat</keyword>
<evidence type="ECO:0000256" key="5">
    <source>
        <dbReference type="ARBA" id="ARBA00022692"/>
    </source>
</evidence>
<name>A0A840KIQ8_9FLAO</name>
<dbReference type="Pfam" id="PF13424">
    <property type="entry name" value="TPR_12"/>
    <property type="match status" value="3"/>
</dbReference>
<keyword evidence="12 16" id="KW-0472">Membrane</keyword>
<evidence type="ECO:0000256" key="14">
    <source>
        <dbReference type="PROSITE-ProRule" id="PRU00339"/>
    </source>
</evidence>
<dbReference type="InterPro" id="IPR029787">
    <property type="entry name" value="Nucleotide_cyclase"/>
</dbReference>
<dbReference type="GO" id="GO:0005886">
    <property type="term" value="C:plasma membrane"/>
    <property type="evidence" value="ECO:0007669"/>
    <property type="project" value="TreeGrafter"/>
</dbReference>
<dbReference type="Gene3D" id="1.25.40.10">
    <property type="entry name" value="Tetratricopeptide repeat domain"/>
    <property type="match status" value="2"/>
</dbReference>
<dbReference type="PANTHER" id="PTHR45627:SF12">
    <property type="entry name" value="ADENYLATE CYCLASE TYPE 2"/>
    <property type="match status" value="1"/>
</dbReference>
<dbReference type="SUPFAM" id="SSF48452">
    <property type="entry name" value="TPR-like"/>
    <property type="match status" value="2"/>
</dbReference>
<dbReference type="PROSITE" id="PS50293">
    <property type="entry name" value="TPR_REGION"/>
    <property type="match status" value="1"/>
</dbReference>
<evidence type="ECO:0000256" key="16">
    <source>
        <dbReference type="SAM" id="Phobius"/>
    </source>
</evidence>
<keyword evidence="20" id="KW-1185">Reference proteome</keyword>
<dbReference type="PROSITE" id="PS00452">
    <property type="entry name" value="GUANYLATE_CYCLASE_1"/>
    <property type="match status" value="1"/>
</dbReference>
<comment type="cofactor">
    <cofactor evidence="2">
        <name>Mg(2+)</name>
        <dbReference type="ChEBI" id="CHEBI:18420"/>
    </cofactor>
</comment>
<dbReference type="EMBL" id="JACHLE010000003">
    <property type="protein sequence ID" value="MBB4807380.1"/>
    <property type="molecule type" value="Genomic_DNA"/>
</dbReference>
<keyword evidence="11" id="KW-0115">cAMP biosynthesis</keyword>
<feature type="repeat" description="TPR" evidence="14">
    <location>
        <begin position="200"/>
        <end position="233"/>
    </location>
</feature>
<evidence type="ECO:0000256" key="2">
    <source>
        <dbReference type="ARBA" id="ARBA00001946"/>
    </source>
</evidence>
<keyword evidence="9" id="KW-0460">Magnesium</keyword>
<keyword evidence="10 16" id="KW-1133">Transmembrane helix</keyword>
<dbReference type="GO" id="GO:0006171">
    <property type="term" value="P:cAMP biosynthetic process"/>
    <property type="evidence" value="ECO:0007669"/>
    <property type="project" value="UniProtKB-KW"/>
</dbReference>
<feature type="repeat" description="TPR" evidence="14">
    <location>
        <begin position="160"/>
        <end position="193"/>
    </location>
</feature>
<dbReference type="CDD" id="cd07302">
    <property type="entry name" value="CHD"/>
    <property type="match status" value="1"/>
</dbReference>
<evidence type="ECO:0000256" key="3">
    <source>
        <dbReference type="ARBA" id="ARBA00004141"/>
    </source>
</evidence>
<feature type="repeat" description="TPR" evidence="14">
    <location>
        <begin position="80"/>
        <end position="113"/>
    </location>
</feature>
<evidence type="ECO:0000256" key="13">
    <source>
        <dbReference type="ARBA" id="ARBA00023239"/>
    </source>
</evidence>
<dbReference type="PANTHER" id="PTHR45627">
    <property type="entry name" value="ADENYLATE CYCLASE TYPE 1"/>
    <property type="match status" value="1"/>
</dbReference>
<dbReference type="EC" id="4.6.1.1" evidence="4"/>
<proteinExistence type="inferred from homology"/>
<comment type="catalytic activity">
    <reaction evidence="1">
        <text>ATP = 3',5'-cyclic AMP + diphosphate</text>
        <dbReference type="Rhea" id="RHEA:15389"/>
        <dbReference type="ChEBI" id="CHEBI:30616"/>
        <dbReference type="ChEBI" id="CHEBI:33019"/>
        <dbReference type="ChEBI" id="CHEBI:58165"/>
        <dbReference type="EC" id="4.6.1.1"/>
    </reaction>
</comment>
<dbReference type="GO" id="GO:0005524">
    <property type="term" value="F:ATP binding"/>
    <property type="evidence" value="ECO:0007669"/>
    <property type="project" value="UniProtKB-KW"/>
</dbReference>
<dbReference type="InterPro" id="IPR011990">
    <property type="entry name" value="TPR-like_helical_dom_sf"/>
</dbReference>
<keyword evidence="7" id="KW-0547">Nucleotide-binding</keyword>
<dbReference type="GO" id="GO:0046872">
    <property type="term" value="F:metal ion binding"/>
    <property type="evidence" value="ECO:0007669"/>
    <property type="project" value="UniProtKB-KW"/>
</dbReference>
<evidence type="ECO:0000256" key="15">
    <source>
        <dbReference type="RuleBase" id="RU000405"/>
    </source>
</evidence>
<comment type="similarity">
    <text evidence="15">Belongs to the adenylyl cyclase class-4/guanylyl cyclase family.</text>
</comment>
<dbReference type="InterPro" id="IPR018297">
    <property type="entry name" value="A/G_cyclase_CS"/>
</dbReference>
<reference evidence="19 20" key="1">
    <citation type="submission" date="2020-08" db="EMBL/GenBank/DDBJ databases">
        <title>Functional genomics of gut bacteria from endangered species of beetles.</title>
        <authorList>
            <person name="Carlos-Shanley C."/>
        </authorList>
    </citation>
    <scope>NUCLEOTIDE SEQUENCE [LARGE SCALE GENOMIC DNA]</scope>
    <source>
        <strain evidence="19 20">S00151</strain>
    </source>
</reference>
<keyword evidence="13 15" id="KW-0456">Lyase</keyword>
<comment type="caution">
    <text evidence="19">The sequence shown here is derived from an EMBL/GenBank/DDBJ whole genome shotgun (WGS) entry which is preliminary data.</text>
</comment>
<keyword evidence="17" id="KW-0732">Signal</keyword>